<keyword evidence="2" id="KW-1185">Reference proteome</keyword>
<dbReference type="RefSeq" id="WP_244630405.1">
    <property type="nucleotide sequence ID" value="NZ_BMIF01000011.1"/>
</dbReference>
<sequence length="125" mass="12700">MLIVAGCSSNMRAPTSGIGFSTPAAAATSGASTGLVSQANVQLSRSELASALAAEQRALENAQAGQPIEWQGESGRGGTVIAAQPYRVGSQDCRPYSHVVRAGGPAQSVRGTACRNPDGSWTLLN</sequence>
<protein>
    <recommendedName>
        <fullName evidence="3">Surface antigen domain-containing protein</fullName>
    </recommendedName>
</protein>
<gene>
    <name evidence="1" type="ORF">GCM10011385_32310</name>
</gene>
<reference evidence="1" key="2">
    <citation type="submission" date="2020-09" db="EMBL/GenBank/DDBJ databases">
        <authorList>
            <person name="Sun Q."/>
            <person name="Zhou Y."/>
        </authorList>
    </citation>
    <scope>NUCLEOTIDE SEQUENCE</scope>
    <source>
        <strain evidence="1">CGMCC 1.15320</strain>
    </source>
</reference>
<dbReference type="InterPro" id="IPR016364">
    <property type="entry name" value="Surface_antigen_Rickettsia"/>
</dbReference>
<dbReference type="PIRSF" id="PIRSF002721">
    <property type="entry name" value="Surface_antigen_Rickettsia"/>
    <property type="match status" value="1"/>
</dbReference>
<reference evidence="1" key="1">
    <citation type="journal article" date="2014" name="Int. J. Syst. Evol. Microbiol.">
        <title>Complete genome sequence of Corynebacterium casei LMG S-19264T (=DSM 44701T), isolated from a smear-ripened cheese.</title>
        <authorList>
            <consortium name="US DOE Joint Genome Institute (JGI-PGF)"/>
            <person name="Walter F."/>
            <person name="Albersmeier A."/>
            <person name="Kalinowski J."/>
            <person name="Ruckert C."/>
        </authorList>
    </citation>
    <scope>NUCLEOTIDE SEQUENCE</scope>
    <source>
        <strain evidence="1">CGMCC 1.15320</strain>
    </source>
</reference>
<comment type="caution">
    <text evidence="1">The sequence shown here is derived from an EMBL/GenBank/DDBJ whole genome shotgun (WGS) entry which is preliminary data.</text>
</comment>
<dbReference type="EMBL" id="BMIF01000011">
    <property type="protein sequence ID" value="GGA75820.1"/>
    <property type="molecule type" value="Genomic_DNA"/>
</dbReference>
<accession>A0A916W8G3</accession>
<dbReference type="AlphaFoldDB" id="A0A916W8G3"/>
<proteinExistence type="predicted"/>
<evidence type="ECO:0000313" key="1">
    <source>
        <dbReference type="EMBL" id="GGA75820.1"/>
    </source>
</evidence>
<evidence type="ECO:0008006" key="3">
    <source>
        <dbReference type="Google" id="ProtNLM"/>
    </source>
</evidence>
<evidence type="ECO:0000313" key="2">
    <source>
        <dbReference type="Proteomes" id="UP000636264"/>
    </source>
</evidence>
<name>A0A916W8G3_9HYPH</name>
<dbReference type="Proteomes" id="UP000636264">
    <property type="component" value="Unassembled WGS sequence"/>
</dbReference>
<organism evidence="1 2">
    <name type="scientific">Nitratireductor aestuarii</name>
    <dbReference type="NCBI Taxonomy" id="1735103"/>
    <lineage>
        <taxon>Bacteria</taxon>
        <taxon>Pseudomonadati</taxon>
        <taxon>Pseudomonadota</taxon>
        <taxon>Alphaproteobacteria</taxon>
        <taxon>Hyphomicrobiales</taxon>
        <taxon>Phyllobacteriaceae</taxon>
        <taxon>Nitratireductor</taxon>
    </lineage>
</organism>